<dbReference type="AlphaFoldDB" id="A0A7C1FGA8"/>
<keyword evidence="4" id="KW-1003">Cell membrane</keyword>
<dbReference type="GO" id="GO:0005886">
    <property type="term" value="C:plasma membrane"/>
    <property type="evidence" value="ECO:0007669"/>
    <property type="project" value="UniProtKB-SubCell"/>
</dbReference>
<keyword evidence="10" id="KW-0961">Cell wall biogenesis/degradation</keyword>
<feature type="domain" description="Penicillin-binding protein dimerisation" evidence="13">
    <location>
        <begin position="58"/>
        <end position="308"/>
    </location>
</feature>
<dbReference type="GO" id="GO:0071555">
    <property type="term" value="P:cell wall organization"/>
    <property type="evidence" value="ECO:0007669"/>
    <property type="project" value="UniProtKB-KW"/>
</dbReference>
<feature type="transmembrane region" description="Helical" evidence="11">
    <location>
        <begin position="12"/>
        <end position="34"/>
    </location>
</feature>
<dbReference type="Gene3D" id="3.30.1390.30">
    <property type="entry name" value="Penicillin-binding protein 2a, domain 3"/>
    <property type="match status" value="1"/>
</dbReference>
<dbReference type="SUPFAM" id="SSF56519">
    <property type="entry name" value="Penicillin binding protein dimerisation domain"/>
    <property type="match status" value="1"/>
</dbReference>
<dbReference type="SUPFAM" id="SSF56601">
    <property type="entry name" value="beta-lactamase/transpeptidase-like"/>
    <property type="match status" value="1"/>
</dbReference>
<evidence type="ECO:0000256" key="9">
    <source>
        <dbReference type="ARBA" id="ARBA00023136"/>
    </source>
</evidence>
<dbReference type="Pfam" id="PF00905">
    <property type="entry name" value="Transpeptidase"/>
    <property type="match status" value="1"/>
</dbReference>
<evidence type="ECO:0000256" key="6">
    <source>
        <dbReference type="ARBA" id="ARBA00022960"/>
    </source>
</evidence>
<evidence type="ECO:0000256" key="7">
    <source>
        <dbReference type="ARBA" id="ARBA00022984"/>
    </source>
</evidence>
<evidence type="ECO:0000259" key="13">
    <source>
        <dbReference type="Pfam" id="PF03717"/>
    </source>
</evidence>
<protein>
    <submittedName>
        <fullName evidence="14">Penicillin-binding protein 2</fullName>
    </submittedName>
</protein>
<evidence type="ECO:0000256" key="5">
    <source>
        <dbReference type="ARBA" id="ARBA00022692"/>
    </source>
</evidence>
<evidence type="ECO:0000256" key="4">
    <source>
        <dbReference type="ARBA" id="ARBA00022475"/>
    </source>
</evidence>
<dbReference type="InterPro" id="IPR036138">
    <property type="entry name" value="PBP_dimer_sf"/>
</dbReference>
<evidence type="ECO:0000256" key="2">
    <source>
        <dbReference type="ARBA" id="ARBA00004236"/>
    </source>
</evidence>
<dbReference type="GO" id="GO:0008658">
    <property type="term" value="F:penicillin binding"/>
    <property type="evidence" value="ECO:0007669"/>
    <property type="project" value="InterPro"/>
</dbReference>
<sequence>MFEERTVRDTANLTMTLFRLGIVIVFVIMIVRMFQLQVLESDRYRALANRNRLLRIETPAPRGIIYDSNGTILVRNRPSFEVALVPEDLPFDDLDTPDIDEEAVEIEKVLRILRADSDPEVALRMAAILFNKLGYDDFIRTVQRANVSISFLSEPAFVTPVTEDGRLAMAEPRKVYLPDLDKPLPLEGLVALVKRVVAIQSMGSASDPVPILDGVDRIRAFEISEDSFRIPAVRVIQVPVREYIYGDLLSHVLGFMGPIPAFAAETYREAGYTDLNEKVGLNGLEYTYQTELRGTPGVRYSERNILGIDVRTIGPVVDPVPGWNLHLNIDLRLQQVMRDALQEMMDEVNAPWGVTVAMNPQNGAVLGMVSLPSYDNNIFAERIGEEYLKLEQDERRPLINYAIGGLYPPGSVFKMVTAVAGLAEGIISPSTIIVDSGPIYLPNRYFPDDMSQAQEFVSWNHKNGVVHGRLNVVSALALSNDIFFYILGGGFPDQFQGLGPQLLSKWTELFGFGETTGVDLPGEVTSIVPTDQWKRRLFAEPWTTGDSYNMAIGQGYVLATPMQVLVETAAIANGGTIYVPKVVHHMTDAEGGVQKDFEPEIKRQLPVSPEDMEVVRRGMWEVVNSDYGTGRAARVPGVEVAGKTGTAEFCEYIPEKRDCRRDEKGFLPFHAWFSAFAPYDNPEIAIVTFVYDGGEGSAVAAPVTQKILEAYFTQISPRTQGAIAQP</sequence>
<evidence type="ECO:0000256" key="11">
    <source>
        <dbReference type="SAM" id="Phobius"/>
    </source>
</evidence>
<comment type="subcellular location">
    <subcellularLocation>
        <location evidence="2">Cell membrane</location>
    </subcellularLocation>
    <subcellularLocation>
        <location evidence="1">Membrane</location>
        <topology evidence="1">Single-pass membrane protein</topology>
    </subcellularLocation>
</comment>
<keyword evidence="9 11" id="KW-0472">Membrane</keyword>
<accession>A0A7C1FGA8</accession>
<reference evidence="14" key="1">
    <citation type="journal article" date="2020" name="mSystems">
        <title>Genome- and Community-Level Interaction Insights into Carbon Utilization and Element Cycling Functions of Hydrothermarchaeota in Hydrothermal Sediment.</title>
        <authorList>
            <person name="Zhou Z."/>
            <person name="Liu Y."/>
            <person name="Xu W."/>
            <person name="Pan J."/>
            <person name="Luo Z.H."/>
            <person name="Li M."/>
        </authorList>
    </citation>
    <scope>NUCLEOTIDE SEQUENCE [LARGE SCALE GENOMIC DNA]</scope>
    <source>
        <strain evidence="14">SpSt-289</strain>
    </source>
</reference>
<dbReference type="InterPro" id="IPR001460">
    <property type="entry name" value="PCN-bd_Tpept"/>
</dbReference>
<keyword evidence="8 11" id="KW-1133">Transmembrane helix</keyword>
<evidence type="ECO:0000313" key="14">
    <source>
        <dbReference type="EMBL" id="HDX32252.1"/>
    </source>
</evidence>
<feature type="domain" description="Penicillin-binding protein transpeptidase" evidence="12">
    <location>
        <begin position="353"/>
        <end position="709"/>
    </location>
</feature>
<dbReference type="EMBL" id="DSMG01000120">
    <property type="protein sequence ID" value="HDX32252.1"/>
    <property type="molecule type" value="Genomic_DNA"/>
</dbReference>
<organism evidence="14">
    <name type="scientific">Caldilinea aerophila</name>
    <dbReference type="NCBI Taxonomy" id="133453"/>
    <lineage>
        <taxon>Bacteria</taxon>
        <taxon>Bacillati</taxon>
        <taxon>Chloroflexota</taxon>
        <taxon>Caldilineae</taxon>
        <taxon>Caldilineales</taxon>
        <taxon>Caldilineaceae</taxon>
        <taxon>Caldilinea</taxon>
    </lineage>
</organism>
<keyword evidence="6" id="KW-0133">Cell shape</keyword>
<dbReference type="PANTHER" id="PTHR30627">
    <property type="entry name" value="PEPTIDOGLYCAN D,D-TRANSPEPTIDASE"/>
    <property type="match status" value="1"/>
</dbReference>
<dbReference type="GO" id="GO:0071972">
    <property type="term" value="F:peptidoglycan L,D-transpeptidase activity"/>
    <property type="evidence" value="ECO:0007669"/>
    <property type="project" value="TreeGrafter"/>
</dbReference>
<gene>
    <name evidence="14" type="ORF">ENQ20_12320</name>
</gene>
<evidence type="ECO:0000256" key="1">
    <source>
        <dbReference type="ARBA" id="ARBA00004167"/>
    </source>
</evidence>
<comment type="similarity">
    <text evidence="3">Belongs to the transpeptidase family.</text>
</comment>
<evidence type="ECO:0000259" key="12">
    <source>
        <dbReference type="Pfam" id="PF00905"/>
    </source>
</evidence>
<evidence type="ECO:0000256" key="8">
    <source>
        <dbReference type="ARBA" id="ARBA00022989"/>
    </source>
</evidence>
<dbReference type="PANTHER" id="PTHR30627:SF2">
    <property type="entry name" value="PEPTIDOGLYCAN D,D-TRANSPEPTIDASE MRDA"/>
    <property type="match status" value="1"/>
</dbReference>
<evidence type="ECO:0000256" key="3">
    <source>
        <dbReference type="ARBA" id="ARBA00007171"/>
    </source>
</evidence>
<dbReference type="Pfam" id="PF03717">
    <property type="entry name" value="PBP_dimer"/>
    <property type="match status" value="1"/>
</dbReference>
<dbReference type="Gene3D" id="3.90.1310.10">
    <property type="entry name" value="Penicillin-binding protein 2a (Domain 2)"/>
    <property type="match status" value="2"/>
</dbReference>
<evidence type="ECO:0000256" key="10">
    <source>
        <dbReference type="ARBA" id="ARBA00023316"/>
    </source>
</evidence>
<keyword evidence="7" id="KW-0573">Peptidoglycan synthesis</keyword>
<dbReference type="GO" id="GO:0009252">
    <property type="term" value="P:peptidoglycan biosynthetic process"/>
    <property type="evidence" value="ECO:0007669"/>
    <property type="project" value="UniProtKB-KW"/>
</dbReference>
<comment type="caution">
    <text evidence="14">The sequence shown here is derived from an EMBL/GenBank/DDBJ whole genome shotgun (WGS) entry which is preliminary data.</text>
</comment>
<dbReference type="InterPro" id="IPR012338">
    <property type="entry name" value="Beta-lactam/transpept-like"/>
</dbReference>
<dbReference type="InterPro" id="IPR050515">
    <property type="entry name" value="Beta-lactam/transpept"/>
</dbReference>
<name>A0A7C1FGA8_9CHLR</name>
<dbReference type="InterPro" id="IPR005311">
    <property type="entry name" value="PBP_dimer"/>
</dbReference>
<dbReference type="Gene3D" id="3.40.710.10">
    <property type="entry name" value="DD-peptidase/beta-lactamase superfamily"/>
    <property type="match status" value="1"/>
</dbReference>
<keyword evidence="5 11" id="KW-0812">Transmembrane</keyword>
<dbReference type="GO" id="GO:0008360">
    <property type="term" value="P:regulation of cell shape"/>
    <property type="evidence" value="ECO:0007669"/>
    <property type="project" value="UniProtKB-KW"/>
</dbReference>
<proteinExistence type="inferred from homology"/>